<accession>A0A5E4WL70</accession>
<dbReference type="EMBL" id="CABPSC010000013">
    <property type="protein sequence ID" value="VVE25241.1"/>
    <property type="molecule type" value="Genomic_DNA"/>
</dbReference>
<organism evidence="2 3">
    <name type="scientific">Pandoraea nosoerga</name>
    <dbReference type="NCBI Taxonomy" id="2508296"/>
    <lineage>
        <taxon>Bacteria</taxon>
        <taxon>Pseudomonadati</taxon>
        <taxon>Pseudomonadota</taxon>
        <taxon>Betaproteobacteria</taxon>
        <taxon>Burkholderiales</taxon>
        <taxon>Burkholderiaceae</taxon>
        <taxon>Pandoraea</taxon>
    </lineage>
</organism>
<evidence type="ECO:0000313" key="3">
    <source>
        <dbReference type="Proteomes" id="UP000367825"/>
    </source>
</evidence>
<reference evidence="2 3" key="1">
    <citation type="submission" date="2019-08" db="EMBL/GenBank/DDBJ databases">
        <authorList>
            <person name="Peeters C."/>
        </authorList>
    </citation>
    <scope>NUCLEOTIDE SEQUENCE [LARGE SCALE GENOMIC DNA]</scope>
    <source>
        <strain evidence="2 3">LMG 31109</strain>
    </source>
</reference>
<evidence type="ECO:0000256" key="1">
    <source>
        <dbReference type="SAM" id="MobiDB-lite"/>
    </source>
</evidence>
<sequence>MTAAGGMGEAGDGRGHGGRRKRDALSCGFVVEIRAAGRKH</sequence>
<gene>
    <name evidence="2" type="ORF">PNO31109_03344</name>
</gene>
<keyword evidence="3" id="KW-1185">Reference proteome</keyword>
<feature type="region of interest" description="Disordered" evidence="1">
    <location>
        <begin position="1"/>
        <end position="23"/>
    </location>
</feature>
<feature type="compositionally biased region" description="Gly residues" evidence="1">
    <location>
        <begin position="1"/>
        <end position="10"/>
    </location>
</feature>
<dbReference type="AlphaFoldDB" id="A0A5E4WL70"/>
<protein>
    <submittedName>
        <fullName evidence="2">Uncharacterized protein</fullName>
    </submittedName>
</protein>
<proteinExistence type="predicted"/>
<evidence type="ECO:0000313" key="2">
    <source>
        <dbReference type="EMBL" id="VVE25241.1"/>
    </source>
</evidence>
<dbReference type="Proteomes" id="UP000367825">
    <property type="component" value="Unassembled WGS sequence"/>
</dbReference>
<name>A0A5E4WL70_9BURK</name>